<sequence>MPNRNYDGRAQYIVSQEPNGSVQCYCRWNGDGNTYRNIYHPPHPSQLSKESALDEALGDEFHLTLAAVEHASITDTVPPPIVATSSQAPLNSPPTTNILVQPVIAASRATAATSPAAVTPFILAADRLTMYASPLIAVTCPITPNTPPTTVMESPSDTAAPLQYRPPDVISWPPSHPGMSLQTIATTLSAEDSREDKDSLAVGGEDDGVRNLFTQDQVHKANNKKSPVGIFEQDDPEAVMETISSSALGLGGIHTIPSHGESGNQNPIQALSYPSPTPSPEAPPPVPLQTEQIAILEVQPPQTVEEMAAAYPYRYCLECKILTAQSLH</sequence>
<dbReference type="Proteomes" id="UP000310158">
    <property type="component" value="Unassembled WGS sequence"/>
</dbReference>
<gene>
    <name evidence="2" type="ORF">EW146_g5281</name>
</gene>
<keyword evidence="3" id="KW-1185">Reference proteome</keyword>
<dbReference type="EMBL" id="SGPL01000225">
    <property type="protein sequence ID" value="THH15151.1"/>
    <property type="molecule type" value="Genomic_DNA"/>
</dbReference>
<evidence type="ECO:0000256" key="1">
    <source>
        <dbReference type="SAM" id="MobiDB-lite"/>
    </source>
</evidence>
<reference evidence="2 3" key="1">
    <citation type="submission" date="2019-02" db="EMBL/GenBank/DDBJ databases">
        <title>Genome sequencing of the rare red list fungi Bondarzewia mesenterica.</title>
        <authorList>
            <person name="Buettner E."/>
            <person name="Kellner H."/>
        </authorList>
    </citation>
    <scope>NUCLEOTIDE SEQUENCE [LARGE SCALE GENOMIC DNA]</scope>
    <source>
        <strain evidence="2 3">DSM 108281</strain>
    </source>
</reference>
<feature type="compositionally biased region" description="Pro residues" evidence="1">
    <location>
        <begin position="275"/>
        <end position="286"/>
    </location>
</feature>
<proteinExistence type="predicted"/>
<comment type="caution">
    <text evidence="2">The sequence shown here is derived from an EMBL/GenBank/DDBJ whole genome shotgun (WGS) entry which is preliminary data.</text>
</comment>
<dbReference type="AlphaFoldDB" id="A0A4S4LU24"/>
<protein>
    <submittedName>
        <fullName evidence="2">Uncharacterized protein</fullName>
    </submittedName>
</protein>
<accession>A0A4S4LU24</accession>
<evidence type="ECO:0000313" key="2">
    <source>
        <dbReference type="EMBL" id="THH15151.1"/>
    </source>
</evidence>
<feature type="region of interest" description="Disordered" evidence="1">
    <location>
        <begin position="255"/>
        <end position="286"/>
    </location>
</feature>
<evidence type="ECO:0000313" key="3">
    <source>
        <dbReference type="Proteomes" id="UP000310158"/>
    </source>
</evidence>
<organism evidence="2 3">
    <name type="scientific">Bondarzewia mesenterica</name>
    <dbReference type="NCBI Taxonomy" id="1095465"/>
    <lineage>
        <taxon>Eukaryota</taxon>
        <taxon>Fungi</taxon>
        <taxon>Dikarya</taxon>
        <taxon>Basidiomycota</taxon>
        <taxon>Agaricomycotina</taxon>
        <taxon>Agaricomycetes</taxon>
        <taxon>Russulales</taxon>
        <taxon>Bondarzewiaceae</taxon>
        <taxon>Bondarzewia</taxon>
    </lineage>
</organism>
<name>A0A4S4LU24_9AGAM</name>